<dbReference type="Proteomes" id="UP000223834">
    <property type="component" value="Unassembled WGS sequence"/>
</dbReference>
<dbReference type="Pfam" id="PF19503">
    <property type="entry name" value="DUF6037"/>
    <property type="match status" value="1"/>
</dbReference>
<accession>A0A9X7CFQ7</accession>
<evidence type="ECO:0000256" key="1">
    <source>
        <dbReference type="SAM" id="MobiDB-lite"/>
    </source>
</evidence>
<evidence type="ECO:0000313" key="3">
    <source>
        <dbReference type="Proteomes" id="UP000223834"/>
    </source>
</evidence>
<gene>
    <name evidence="2" type="ORF">CN980_01075</name>
</gene>
<evidence type="ECO:0000313" key="2">
    <source>
        <dbReference type="EMBL" id="PGO81695.1"/>
    </source>
</evidence>
<proteinExistence type="predicted"/>
<dbReference type="EMBL" id="NUIQ01000014">
    <property type="protein sequence ID" value="PGO81695.1"/>
    <property type="molecule type" value="Genomic_DNA"/>
</dbReference>
<sequence>MCRLKKLVVIRDELKVNNWAVDAFLFRYNKQGFIVLVKVYGKEEKKDSPYAIVKLEFIKRGNNNESLSAYADKYKVCFPNLTVFRNFFGIEYKENLYDLTEAFAEHFSTFIPDGVTINKEEELKNAIMDQLNKSDSQSSPGSHCFGVQRNRNRKDGSPGQRSPENNQKAASLRPELYRRLMDDTTISFRFSEDPARNCTDEDILERWAARNTHL</sequence>
<dbReference type="AlphaFoldDB" id="A0A9X7CFQ7"/>
<dbReference type="RefSeq" id="WP_098770550.1">
    <property type="nucleotide sequence ID" value="NZ_NUIQ01000014.1"/>
</dbReference>
<feature type="region of interest" description="Disordered" evidence="1">
    <location>
        <begin position="132"/>
        <end position="174"/>
    </location>
</feature>
<dbReference type="InterPro" id="IPR046100">
    <property type="entry name" value="DUF6037"/>
</dbReference>
<reference evidence="2 3" key="1">
    <citation type="submission" date="2017-09" db="EMBL/GenBank/DDBJ databases">
        <title>Large-scale bioinformatics analysis of Bacillus genomes uncovers conserved roles of natural products in bacterial physiology.</title>
        <authorList>
            <consortium name="Agbiome Team Llc"/>
            <person name="Bleich R.M."/>
            <person name="Grubbs K.J."/>
            <person name="Santa Maria K.C."/>
            <person name="Allen S.E."/>
            <person name="Farag S."/>
            <person name="Shank E.A."/>
            <person name="Bowers A."/>
        </authorList>
    </citation>
    <scope>NUCLEOTIDE SEQUENCE [LARGE SCALE GENOMIC DNA]</scope>
    <source>
        <strain evidence="2 3">AFS049141</strain>
    </source>
</reference>
<feature type="compositionally biased region" description="Polar residues" evidence="1">
    <location>
        <begin position="132"/>
        <end position="141"/>
    </location>
</feature>
<comment type="caution">
    <text evidence="2">The sequence shown here is derived from an EMBL/GenBank/DDBJ whole genome shotgun (WGS) entry which is preliminary data.</text>
</comment>
<feature type="compositionally biased region" description="Polar residues" evidence="1">
    <location>
        <begin position="159"/>
        <end position="169"/>
    </location>
</feature>
<organism evidence="2 3">
    <name type="scientific">Bacillus cereus</name>
    <dbReference type="NCBI Taxonomy" id="1396"/>
    <lineage>
        <taxon>Bacteria</taxon>
        <taxon>Bacillati</taxon>
        <taxon>Bacillota</taxon>
        <taxon>Bacilli</taxon>
        <taxon>Bacillales</taxon>
        <taxon>Bacillaceae</taxon>
        <taxon>Bacillus</taxon>
        <taxon>Bacillus cereus group</taxon>
    </lineage>
</organism>
<name>A0A9X7CFQ7_BACCE</name>
<protein>
    <submittedName>
        <fullName evidence="2">Uncharacterized protein</fullName>
    </submittedName>
</protein>